<evidence type="ECO:0000313" key="2">
    <source>
        <dbReference type="EMBL" id="KAK7850372.1"/>
    </source>
</evidence>
<dbReference type="InterPro" id="IPR011989">
    <property type="entry name" value="ARM-like"/>
</dbReference>
<dbReference type="PANTHER" id="PTHR23315:SF275">
    <property type="entry name" value="U-BOX DOMAIN-CONTAINING PROTEIN 13"/>
    <property type="match status" value="1"/>
</dbReference>
<evidence type="ECO:0000256" key="1">
    <source>
        <dbReference type="ARBA" id="ARBA00022786"/>
    </source>
</evidence>
<dbReference type="Gene3D" id="1.25.10.10">
    <property type="entry name" value="Leucine-rich Repeat Variant"/>
    <property type="match status" value="1"/>
</dbReference>
<protein>
    <submittedName>
        <fullName evidence="2">U-box domain-containing protein 13</fullName>
    </submittedName>
</protein>
<dbReference type="Proteomes" id="UP000237347">
    <property type="component" value="Unassembled WGS sequence"/>
</dbReference>
<comment type="caution">
    <text evidence="2">The sequence shown here is derived from an EMBL/GenBank/DDBJ whole genome shotgun (WGS) entry which is preliminary data.</text>
</comment>
<accession>A0AAW0LG67</accession>
<reference evidence="2 3" key="1">
    <citation type="journal article" date="2018" name="Sci. Data">
        <title>The draft genome sequence of cork oak.</title>
        <authorList>
            <person name="Ramos A.M."/>
            <person name="Usie A."/>
            <person name="Barbosa P."/>
            <person name="Barros P.M."/>
            <person name="Capote T."/>
            <person name="Chaves I."/>
            <person name="Simoes F."/>
            <person name="Abreu I."/>
            <person name="Carrasquinho I."/>
            <person name="Faro C."/>
            <person name="Guimaraes J.B."/>
            <person name="Mendonca D."/>
            <person name="Nobrega F."/>
            <person name="Rodrigues L."/>
            <person name="Saibo N.J.M."/>
            <person name="Varela M.C."/>
            <person name="Egas C."/>
            <person name="Matos J."/>
            <person name="Miguel C.M."/>
            <person name="Oliveira M.M."/>
            <person name="Ricardo C.P."/>
            <person name="Goncalves S."/>
        </authorList>
    </citation>
    <scope>NUCLEOTIDE SEQUENCE [LARGE SCALE GENOMIC DNA]</scope>
    <source>
        <strain evidence="3">cv. HL8</strain>
    </source>
</reference>
<dbReference type="SUPFAM" id="SSF48371">
    <property type="entry name" value="ARM repeat"/>
    <property type="match status" value="1"/>
</dbReference>
<dbReference type="InterPro" id="IPR016024">
    <property type="entry name" value="ARM-type_fold"/>
</dbReference>
<name>A0AAW0LG67_QUESU</name>
<dbReference type="PANTHER" id="PTHR23315">
    <property type="entry name" value="U BOX DOMAIN-CONTAINING"/>
    <property type="match status" value="1"/>
</dbReference>
<sequence>MLLRELKEYSRSMEDELVSGRPPPYGPICDEALDVMKLLVSHPEGKATIRGCRPVPVLLLLLTIGSPRNKEIVLAILSQMKSDLYLDVPRRPQAKELEQILLDLNKDDITSKEAKEDFNTLLLPFIPRILDVLENGSMEARGDATLTFWSLSTLNDESRETLGASRAIPPLEKTASLTLSELCKYEGNQGLAICAGLLSMLLEELTESSCSMEDRLVSGRIPFGSIFDEALDNMKLLVSHPNGKAAIRDCMPDLLLLLKIGSPINKEIVLAILMHSHLDLDDPPLPQAKEL</sequence>
<keyword evidence="3" id="KW-1185">Reference proteome</keyword>
<feature type="non-terminal residue" evidence="2">
    <location>
        <position position="291"/>
    </location>
</feature>
<dbReference type="EMBL" id="PKMF04000101">
    <property type="protein sequence ID" value="KAK7850372.1"/>
    <property type="molecule type" value="Genomic_DNA"/>
</dbReference>
<gene>
    <name evidence="2" type="primary">PUB13_0</name>
    <name evidence="2" type="ORF">CFP56_001006</name>
</gene>
<dbReference type="AlphaFoldDB" id="A0AAW0LG67"/>
<proteinExistence type="predicted"/>
<keyword evidence="1" id="KW-0833">Ubl conjugation pathway</keyword>
<evidence type="ECO:0000313" key="3">
    <source>
        <dbReference type="Proteomes" id="UP000237347"/>
    </source>
</evidence>
<organism evidence="2 3">
    <name type="scientific">Quercus suber</name>
    <name type="common">Cork oak</name>
    <dbReference type="NCBI Taxonomy" id="58331"/>
    <lineage>
        <taxon>Eukaryota</taxon>
        <taxon>Viridiplantae</taxon>
        <taxon>Streptophyta</taxon>
        <taxon>Embryophyta</taxon>
        <taxon>Tracheophyta</taxon>
        <taxon>Spermatophyta</taxon>
        <taxon>Magnoliopsida</taxon>
        <taxon>eudicotyledons</taxon>
        <taxon>Gunneridae</taxon>
        <taxon>Pentapetalae</taxon>
        <taxon>rosids</taxon>
        <taxon>fabids</taxon>
        <taxon>Fagales</taxon>
        <taxon>Fagaceae</taxon>
        <taxon>Quercus</taxon>
    </lineage>
</organism>